<sequence>MFKATILLLSALAAGCSAHMYPSSPCMRGSPLAECNYDPKDYSLSAPIGTDGSQTFPLCHHTTPFKSSQGTYNAGDSIKVAFQDGATHNGGNCEFSLSYDDGKTFVSIKTIMDNCFLEGLTFDVPIPENAPSGDMVVFAWSWVNKTGNREFYMTCSDITIKGSPNGVLTGPKMLTPNYGDGPRIEEFTNGGDNGSKFYEDRPNISVKGDGSGGQPESTPDSSESSESAAPTAYDGDNNAGKKGSGVVTRDEEKTTKPSKPIGNGNKEDDEDDAPTTTSSAAPEPSSKKGEVEGGSSSGSVYSCKASGKLGVINIKDNGKTVILECAKGLVCIEKEAGNPYCGYPEAA</sequence>
<dbReference type="Proteomes" id="UP001151582">
    <property type="component" value="Unassembled WGS sequence"/>
</dbReference>
<dbReference type="OrthoDB" id="2342176at2759"/>
<dbReference type="Gene3D" id="2.70.50.70">
    <property type="match status" value="1"/>
</dbReference>
<reference evidence="4" key="1">
    <citation type="submission" date="2022-07" db="EMBL/GenBank/DDBJ databases">
        <title>Phylogenomic reconstructions and comparative analyses of Kickxellomycotina fungi.</title>
        <authorList>
            <person name="Reynolds N.K."/>
            <person name="Stajich J.E."/>
            <person name="Barry K."/>
            <person name="Grigoriev I.V."/>
            <person name="Crous P."/>
            <person name="Smith M.E."/>
        </authorList>
    </citation>
    <scope>NUCLEOTIDE SEQUENCE</scope>
    <source>
        <strain evidence="4">RSA 567</strain>
    </source>
</reference>
<feature type="region of interest" description="Disordered" evidence="1">
    <location>
        <begin position="165"/>
        <end position="303"/>
    </location>
</feature>
<gene>
    <name evidence="4" type="ORF">H4R34_005591</name>
</gene>
<keyword evidence="5" id="KW-1185">Reference proteome</keyword>
<comment type="caution">
    <text evidence="4">The sequence shown here is derived from an EMBL/GenBank/DDBJ whole genome shotgun (WGS) entry which is preliminary data.</text>
</comment>
<dbReference type="InterPro" id="IPR005089">
    <property type="entry name" value="CBM19"/>
</dbReference>
<organism evidence="4 5">
    <name type="scientific">Dimargaris verticillata</name>
    <dbReference type="NCBI Taxonomy" id="2761393"/>
    <lineage>
        <taxon>Eukaryota</taxon>
        <taxon>Fungi</taxon>
        <taxon>Fungi incertae sedis</taxon>
        <taxon>Zoopagomycota</taxon>
        <taxon>Kickxellomycotina</taxon>
        <taxon>Dimargaritomycetes</taxon>
        <taxon>Dimargaritales</taxon>
        <taxon>Dimargaritaceae</taxon>
        <taxon>Dimargaris</taxon>
    </lineage>
</organism>
<dbReference type="EMBL" id="JANBQB010001208">
    <property type="protein sequence ID" value="KAJ1971899.1"/>
    <property type="molecule type" value="Genomic_DNA"/>
</dbReference>
<accession>A0A9W8AYN1</accession>
<dbReference type="Pfam" id="PF03427">
    <property type="entry name" value="CBM_19"/>
    <property type="match status" value="1"/>
</dbReference>
<evidence type="ECO:0000313" key="5">
    <source>
        <dbReference type="Proteomes" id="UP001151582"/>
    </source>
</evidence>
<dbReference type="PROSITE" id="PS51257">
    <property type="entry name" value="PROKAR_LIPOPROTEIN"/>
    <property type="match status" value="1"/>
</dbReference>
<dbReference type="GO" id="GO:0008061">
    <property type="term" value="F:chitin binding"/>
    <property type="evidence" value="ECO:0007669"/>
    <property type="project" value="InterPro"/>
</dbReference>
<dbReference type="PANTHER" id="PTHR36182:SF1">
    <property type="entry name" value="PROTEIN, PUTATIVE (AFU_ORTHOLOGUE AFUA_6G10930)-RELATED"/>
    <property type="match status" value="1"/>
</dbReference>
<keyword evidence="2" id="KW-0732">Signal</keyword>
<feature type="signal peptide" evidence="2">
    <location>
        <begin position="1"/>
        <end position="18"/>
    </location>
</feature>
<feature type="domain" description="Carbohydrate-binding module family 19" evidence="3">
    <location>
        <begin position="279"/>
        <end position="333"/>
    </location>
</feature>
<feature type="chain" id="PRO_5040962012" description="Carbohydrate-binding module family 19 domain-containing protein" evidence="2">
    <location>
        <begin position="19"/>
        <end position="347"/>
    </location>
</feature>
<dbReference type="GO" id="GO:0006032">
    <property type="term" value="P:chitin catabolic process"/>
    <property type="evidence" value="ECO:0007669"/>
    <property type="project" value="InterPro"/>
</dbReference>
<protein>
    <recommendedName>
        <fullName evidence="3">Carbohydrate-binding module family 19 domain-containing protein</fullName>
    </recommendedName>
</protein>
<dbReference type="AlphaFoldDB" id="A0A9W8AYN1"/>
<evidence type="ECO:0000256" key="1">
    <source>
        <dbReference type="SAM" id="MobiDB-lite"/>
    </source>
</evidence>
<evidence type="ECO:0000259" key="3">
    <source>
        <dbReference type="Pfam" id="PF03427"/>
    </source>
</evidence>
<feature type="compositionally biased region" description="Low complexity" evidence="1">
    <location>
        <begin position="274"/>
        <end position="284"/>
    </location>
</feature>
<evidence type="ECO:0000256" key="2">
    <source>
        <dbReference type="SAM" id="SignalP"/>
    </source>
</evidence>
<name>A0A9W8AYN1_9FUNG</name>
<dbReference type="PANTHER" id="PTHR36182">
    <property type="entry name" value="PROTEIN, PUTATIVE (AFU_ORTHOLOGUE AFUA_6G10930)-RELATED"/>
    <property type="match status" value="1"/>
</dbReference>
<feature type="compositionally biased region" description="Low complexity" evidence="1">
    <location>
        <begin position="215"/>
        <end position="232"/>
    </location>
</feature>
<evidence type="ECO:0000313" key="4">
    <source>
        <dbReference type="EMBL" id="KAJ1971899.1"/>
    </source>
</evidence>
<proteinExistence type="predicted"/>